<evidence type="ECO:0000313" key="3">
    <source>
        <dbReference type="Proteomes" id="UP000094412"/>
    </source>
</evidence>
<dbReference type="AlphaFoldDB" id="A0A1C2DWD1"/>
<organism evidence="2 3">
    <name type="scientific">Mesorhizobium hungaricum</name>
    <dbReference type="NCBI Taxonomy" id="1566387"/>
    <lineage>
        <taxon>Bacteria</taxon>
        <taxon>Pseudomonadati</taxon>
        <taxon>Pseudomonadota</taxon>
        <taxon>Alphaproteobacteria</taxon>
        <taxon>Hyphomicrobiales</taxon>
        <taxon>Phyllobacteriaceae</taxon>
        <taxon>Mesorhizobium</taxon>
    </lineage>
</organism>
<dbReference type="InterPro" id="IPR001173">
    <property type="entry name" value="Glyco_trans_2-like"/>
</dbReference>
<dbReference type="EMBL" id="MDEO01000031">
    <property type="protein sequence ID" value="OCX18966.1"/>
    <property type="molecule type" value="Genomic_DNA"/>
</dbReference>
<dbReference type="SUPFAM" id="SSF53448">
    <property type="entry name" value="Nucleotide-diphospho-sugar transferases"/>
    <property type="match status" value="1"/>
</dbReference>
<keyword evidence="3" id="KW-1185">Reference proteome</keyword>
<gene>
    <name evidence="2" type="ORF">QV13_11415</name>
</gene>
<dbReference type="InterPro" id="IPR029044">
    <property type="entry name" value="Nucleotide-diphossugar_trans"/>
</dbReference>
<name>A0A1C2DWD1_9HYPH</name>
<dbReference type="PANTHER" id="PTHR43685">
    <property type="entry name" value="GLYCOSYLTRANSFERASE"/>
    <property type="match status" value="1"/>
</dbReference>
<dbReference type="STRING" id="1566387.QV13_11415"/>
<dbReference type="PANTHER" id="PTHR43685:SF11">
    <property type="entry name" value="GLYCOSYLTRANSFERASE TAGX-RELATED"/>
    <property type="match status" value="1"/>
</dbReference>
<evidence type="ECO:0000259" key="1">
    <source>
        <dbReference type="Pfam" id="PF00535"/>
    </source>
</evidence>
<dbReference type="CDD" id="cd00761">
    <property type="entry name" value="Glyco_tranf_GTA_type"/>
    <property type="match status" value="1"/>
</dbReference>
<dbReference type="Pfam" id="PF00535">
    <property type="entry name" value="Glycos_transf_2"/>
    <property type="match status" value="1"/>
</dbReference>
<reference evidence="2 3" key="1">
    <citation type="submission" date="2016-08" db="EMBL/GenBank/DDBJ databases">
        <title>Whole genome sequence of Mesorhizobium sp. strain UASWS1009 isolated from industrial sewage.</title>
        <authorList>
            <person name="Crovadore J."/>
            <person name="Calmin G."/>
            <person name="Chablais R."/>
            <person name="Cochard B."/>
            <person name="Lefort F."/>
        </authorList>
    </citation>
    <scope>NUCLEOTIDE SEQUENCE [LARGE SCALE GENOMIC DNA]</scope>
    <source>
        <strain evidence="2 3">UASWS1009</strain>
    </source>
</reference>
<dbReference type="GO" id="GO:0016740">
    <property type="term" value="F:transferase activity"/>
    <property type="evidence" value="ECO:0007669"/>
    <property type="project" value="UniProtKB-KW"/>
</dbReference>
<dbReference type="Proteomes" id="UP000094412">
    <property type="component" value="Unassembled WGS sequence"/>
</dbReference>
<proteinExistence type="predicted"/>
<dbReference type="OrthoDB" id="5291101at2"/>
<comment type="caution">
    <text evidence="2">The sequence shown here is derived from an EMBL/GenBank/DDBJ whole genome shotgun (WGS) entry which is preliminary data.</text>
</comment>
<evidence type="ECO:0000313" key="2">
    <source>
        <dbReference type="EMBL" id="OCX18966.1"/>
    </source>
</evidence>
<sequence>MSVDVIVPCYRYAHFLQGCVETILEQRGVDVRVLIIDDASPDNTEEIGMGLADSDSRVTFRRHQTNRGHIPTFNEGIEWVSAECLLLLSADDYILPQALSRACRLMADAPEVGFVFGNAITRHSDGTEEQVRPLGRKAGTAKSLVMTGAEFVKVSGGSNIVPTPTAVVRTKLQKRLGGYRLELPHSGDMEMWLRLASHAQVGFINEDQGVYRRHDANMSLAYSAGHMLADLKERHKAIMAFLTEAGGTLAADPAVRSTLSEGLARQAIGRASAAFNAGDLDAVDAISAFAQDVCPGIRKSWPWAKLASKRLIGQAGWQAMSSAKSSFSRRF</sequence>
<accession>A0A1C2DWD1</accession>
<protein>
    <submittedName>
        <fullName evidence="2">Glycosyl transferase</fullName>
    </submittedName>
</protein>
<feature type="domain" description="Glycosyltransferase 2-like" evidence="1">
    <location>
        <begin position="5"/>
        <end position="122"/>
    </location>
</feature>
<keyword evidence="2" id="KW-0808">Transferase</keyword>
<dbReference type="Gene3D" id="3.90.550.10">
    <property type="entry name" value="Spore Coat Polysaccharide Biosynthesis Protein SpsA, Chain A"/>
    <property type="match status" value="1"/>
</dbReference>
<dbReference type="InterPro" id="IPR050834">
    <property type="entry name" value="Glycosyltransf_2"/>
</dbReference>